<protein>
    <submittedName>
        <fullName evidence="7">BQ5605_C009g05734 protein</fullName>
    </submittedName>
</protein>
<evidence type="ECO:0000256" key="3">
    <source>
        <dbReference type="ARBA" id="ARBA00022946"/>
    </source>
</evidence>
<dbReference type="Pfam" id="PF02046">
    <property type="entry name" value="COX6A"/>
    <property type="match status" value="2"/>
</dbReference>
<evidence type="ECO:0000256" key="5">
    <source>
        <dbReference type="ARBA" id="ARBA00023136"/>
    </source>
</evidence>
<dbReference type="EMBL" id="FQNC01000049">
    <property type="protein sequence ID" value="SGY85020.1"/>
    <property type="molecule type" value="Genomic_DNA"/>
</dbReference>
<dbReference type="InterPro" id="IPR036418">
    <property type="entry name" value="Cyt_c_oxidase_su6a_sf"/>
</dbReference>
<evidence type="ECO:0000256" key="1">
    <source>
        <dbReference type="ARBA" id="ARBA00004273"/>
    </source>
</evidence>
<dbReference type="STRING" id="796604.A0A2X0ME98"/>
<keyword evidence="8" id="KW-1185">Reference proteome</keyword>
<keyword evidence="2" id="KW-0999">Mitochondrion inner membrane</keyword>
<dbReference type="GO" id="GO:0005743">
    <property type="term" value="C:mitochondrial inner membrane"/>
    <property type="evidence" value="ECO:0007669"/>
    <property type="project" value="UniProtKB-SubCell"/>
</dbReference>
<evidence type="ECO:0000313" key="7">
    <source>
        <dbReference type="EMBL" id="SGY85020.1"/>
    </source>
</evidence>
<dbReference type="AlphaFoldDB" id="A0A2X0ME98"/>
<organism evidence="7 8">
    <name type="scientific">Microbotryum silenes-dioicae</name>
    <dbReference type="NCBI Taxonomy" id="796604"/>
    <lineage>
        <taxon>Eukaryota</taxon>
        <taxon>Fungi</taxon>
        <taxon>Dikarya</taxon>
        <taxon>Basidiomycota</taxon>
        <taxon>Pucciniomycotina</taxon>
        <taxon>Microbotryomycetes</taxon>
        <taxon>Microbotryales</taxon>
        <taxon>Microbotryaceae</taxon>
        <taxon>Microbotryum</taxon>
    </lineage>
</organism>
<feature type="region of interest" description="Disordered" evidence="6">
    <location>
        <begin position="159"/>
        <end position="179"/>
    </location>
</feature>
<evidence type="ECO:0000256" key="6">
    <source>
        <dbReference type="SAM" id="MobiDB-lite"/>
    </source>
</evidence>
<dbReference type="SUPFAM" id="SSF81411">
    <property type="entry name" value="Mitochondrial cytochrome c oxidase subunit VIa"/>
    <property type="match status" value="1"/>
</dbReference>
<accession>A0A2X0ME98</accession>
<proteinExistence type="predicted"/>
<evidence type="ECO:0000256" key="2">
    <source>
        <dbReference type="ARBA" id="ARBA00022792"/>
    </source>
</evidence>
<reference evidence="7 8" key="1">
    <citation type="submission" date="2016-11" db="EMBL/GenBank/DDBJ databases">
        <authorList>
            <person name="Jaros S."/>
            <person name="Januszkiewicz K."/>
            <person name="Wedrychowicz H."/>
        </authorList>
    </citation>
    <scope>NUCLEOTIDE SEQUENCE [LARGE SCALE GENOMIC DNA]</scope>
</reference>
<keyword evidence="5" id="KW-0472">Membrane</keyword>
<comment type="subcellular location">
    <subcellularLocation>
        <location evidence="1">Mitochondrion inner membrane</location>
    </subcellularLocation>
</comment>
<keyword evidence="3" id="KW-0809">Transit peptide</keyword>
<sequence length="269" mass="30215">MSALFRTLRATSRRAPSTMRSYATVTEGTSGANEFIKHREAIQHHAAKSAQLWRRITTEYIPGNPLRSILADEPDTLRDWTPAHNPVTSLWIDVANPTLISFTASTSLALLVSGSDLDRPALGSCPIRLQEPAESERWEVYTSRGDMVIHPTFNPSIHRRTRSQTRHPNERTPVPVPPANTRLTLLLSAPPSTVVVGFLNMMNLMAEHEAHIEHIKHENGGELPERIVYPYFNKRVKDFPWGNHTLFYNPEVSSSSALENGVNINPDEE</sequence>
<evidence type="ECO:0000256" key="4">
    <source>
        <dbReference type="ARBA" id="ARBA00023128"/>
    </source>
</evidence>
<gene>
    <name evidence="7" type="primary">BQ5605_C009g05734</name>
    <name evidence="7" type="ORF">BQ5605_C009G05734</name>
</gene>
<dbReference type="InterPro" id="IPR001349">
    <property type="entry name" value="Cyt_c_oxidase_su6a"/>
</dbReference>
<evidence type="ECO:0000313" key="8">
    <source>
        <dbReference type="Proteomes" id="UP000249464"/>
    </source>
</evidence>
<dbReference type="Proteomes" id="UP000249464">
    <property type="component" value="Unassembled WGS sequence"/>
</dbReference>
<name>A0A2X0ME98_9BASI</name>
<dbReference type="Gene3D" id="4.10.95.10">
    <property type="entry name" value="Cytochrome c oxidase, subunit VIa"/>
    <property type="match status" value="1"/>
</dbReference>
<keyword evidence="4" id="KW-0496">Mitochondrion</keyword>